<dbReference type="Pfam" id="PF03704">
    <property type="entry name" value="BTAD"/>
    <property type="match status" value="1"/>
</dbReference>
<dbReference type="InterPro" id="IPR027417">
    <property type="entry name" value="P-loop_NTPase"/>
</dbReference>
<dbReference type="EMBL" id="JABVED010000001">
    <property type="protein sequence ID" value="MBC6445975.1"/>
    <property type="molecule type" value="Genomic_DNA"/>
</dbReference>
<dbReference type="SUPFAM" id="SSF52540">
    <property type="entry name" value="P-loop containing nucleoside triphosphate hydrolases"/>
    <property type="match status" value="1"/>
</dbReference>
<dbReference type="CDD" id="cd15831">
    <property type="entry name" value="BTAD"/>
    <property type="match status" value="1"/>
</dbReference>
<dbReference type="Pfam" id="PF00931">
    <property type="entry name" value="NB-ARC"/>
    <property type="match status" value="1"/>
</dbReference>
<dbReference type="InterPro" id="IPR036388">
    <property type="entry name" value="WH-like_DNA-bd_sf"/>
</dbReference>
<dbReference type="PROSITE" id="PS51755">
    <property type="entry name" value="OMPR_PHOB"/>
    <property type="match status" value="1"/>
</dbReference>
<evidence type="ECO:0000259" key="6">
    <source>
        <dbReference type="PROSITE" id="PS51755"/>
    </source>
</evidence>
<dbReference type="Proteomes" id="UP000734823">
    <property type="component" value="Unassembled WGS sequence"/>
</dbReference>
<evidence type="ECO:0000313" key="7">
    <source>
        <dbReference type="EMBL" id="MBC6445975.1"/>
    </source>
</evidence>
<keyword evidence="3 5" id="KW-0238">DNA-binding</keyword>
<dbReference type="InterPro" id="IPR001867">
    <property type="entry name" value="OmpR/PhoB-type_DNA-bd"/>
</dbReference>
<dbReference type="PANTHER" id="PTHR35807">
    <property type="entry name" value="TRANSCRIPTIONAL REGULATOR REDD-RELATED"/>
    <property type="match status" value="1"/>
</dbReference>
<dbReference type="Gene3D" id="1.25.40.10">
    <property type="entry name" value="Tetratricopeptide repeat domain"/>
    <property type="match status" value="1"/>
</dbReference>
<keyword evidence="2" id="KW-0805">Transcription regulation</keyword>
<feature type="DNA-binding region" description="OmpR/PhoB-type" evidence="5">
    <location>
        <begin position="1"/>
        <end position="71"/>
    </location>
</feature>
<dbReference type="InterPro" id="IPR011990">
    <property type="entry name" value="TPR-like_helical_dom_sf"/>
</dbReference>
<dbReference type="SMART" id="SM01043">
    <property type="entry name" value="BTAD"/>
    <property type="match status" value="1"/>
</dbReference>
<evidence type="ECO:0000256" key="1">
    <source>
        <dbReference type="ARBA" id="ARBA00005820"/>
    </source>
</evidence>
<evidence type="ECO:0000256" key="5">
    <source>
        <dbReference type="PROSITE-ProRule" id="PRU01091"/>
    </source>
</evidence>
<dbReference type="InterPro" id="IPR051677">
    <property type="entry name" value="AfsR-DnrI-RedD_regulator"/>
</dbReference>
<evidence type="ECO:0000256" key="4">
    <source>
        <dbReference type="ARBA" id="ARBA00023163"/>
    </source>
</evidence>
<sequence length="570" mass="62528">MPRRLLAMLLLNANHVVPLGAIVEELWGAMSTKRARQTVQTHVYQLRQSLEHADKQRSLIQTRAPGYLLRLDDDQLDLWEFERLADKGHRALRDGDAKAAAAHLRQALALWTGDPLGDLDMGSVLSGQAALLSDRRMAVLEQRIEADLRLGEHRMLIGELTGLCARFPLHEEFTAQLMIAAARSGRRVEGLEAYRALRGRLVEQLGIEPAHRLRQLHQELLADRPEPTRDPIEITVRAAAVPAQLPFDINDFVGRERELAQAAAAIDESSVRLPLVALNGQAGIGKSAFAVHLSHQLRHKFNDGQLVAQLHDPSGRPVDPFDVLGSFLHALGHEERQIPATTHDRSQQFRSAAADRRLLVLLDDAASVDQVLPLLPGGPGSAVLITSRVRARGLAVTTTIGLTALDDRSGLALLTSVLGTDRTTQDPDQARRIVELCDHSPLAIRIAAEKLLSRPVWTLRKFADRLAVESRRLAELSTGSLTVRDGLESARGRLSSFEKTSLMKLCGLGPTRFDIPTAAQLLDLPELSVEPLMEALVDAHLLSIVGTKPTGTAWFRFPDLIRLHAVSGGP</sequence>
<feature type="domain" description="OmpR/PhoB-type" evidence="6">
    <location>
        <begin position="1"/>
        <end position="71"/>
    </location>
</feature>
<evidence type="ECO:0000313" key="8">
    <source>
        <dbReference type="Proteomes" id="UP000734823"/>
    </source>
</evidence>
<dbReference type="PRINTS" id="PR00364">
    <property type="entry name" value="DISEASERSIST"/>
</dbReference>
<dbReference type="SUPFAM" id="SSF48452">
    <property type="entry name" value="TPR-like"/>
    <property type="match status" value="1"/>
</dbReference>
<dbReference type="RefSeq" id="WP_222718755.1">
    <property type="nucleotide sequence ID" value="NZ_JABVED010000001.1"/>
</dbReference>
<protein>
    <submittedName>
        <fullName evidence="7">Winged helix-turn-helix domain-containing protein</fullName>
    </submittedName>
</protein>
<proteinExistence type="inferred from homology"/>
<name>A0ABR7KZX1_9PSEU</name>
<dbReference type="Pfam" id="PF00486">
    <property type="entry name" value="Trans_reg_C"/>
    <property type="match status" value="1"/>
</dbReference>
<dbReference type="InterPro" id="IPR016032">
    <property type="entry name" value="Sig_transdc_resp-reg_C-effctor"/>
</dbReference>
<dbReference type="PANTHER" id="PTHR35807:SF1">
    <property type="entry name" value="TRANSCRIPTIONAL REGULATOR REDD"/>
    <property type="match status" value="1"/>
</dbReference>
<evidence type="ECO:0000256" key="2">
    <source>
        <dbReference type="ARBA" id="ARBA00023015"/>
    </source>
</evidence>
<accession>A0ABR7KZX1</accession>
<gene>
    <name evidence="7" type="ORF">GPZ80_02160</name>
</gene>
<dbReference type="Gene3D" id="1.10.10.10">
    <property type="entry name" value="Winged helix-like DNA-binding domain superfamily/Winged helix DNA-binding domain"/>
    <property type="match status" value="1"/>
</dbReference>
<keyword evidence="4" id="KW-0804">Transcription</keyword>
<dbReference type="InterPro" id="IPR005158">
    <property type="entry name" value="BTAD"/>
</dbReference>
<organism evidence="7 8">
    <name type="scientific">Actinokineospora xionganensis</name>
    <dbReference type="NCBI Taxonomy" id="2684470"/>
    <lineage>
        <taxon>Bacteria</taxon>
        <taxon>Bacillati</taxon>
        <taxon>Actinomycetota</taxon>
        <taxon>Actinomycetes</taxon>
        <taxon>Pseudonocardiales</taxon>
        <taxon>Pseudonocardiaceae</taxon>
        <taxon>Actinokineospora</taxon>
    </lineage>
</organism>
<dbReference type="SUPFAM" id="SSF46894">
    <property type="entry name" value="C-terminal effector domain of the bipartite response regulators"/>
    <property type="match status" value="1"/>
</dbReference>
<reference evidence="7 8" key="1">
    <citation type="submission" date="2020-06" db="EMBL/GenBank/DDBJ databases">
        <title>Actinokineospora xiongansis sp. nov., isolated from soil of Baiyangdian.</title>
        <authorList>
            <person name="Zhang X."/>
        </authorList>
    </citation>
    <scope>NUCLEOTIDE SEQUENCE [LARGE SCALE GENOMIC DNA]</scope>
    <source>
        <strain evidence="7 8">HBU206404</strain>
    </source>
</reference>
<dbReference type="Gene3D" id="3.40.50.300">
    <property type="entry name" value="P-loop containing nucleotide triphosphate hydrolases"/>
    <property type="match status" value="1"/>
</dbReference>
<keyword evidence="8" id="KW-1185">Reference proteome</keyword>
<comment type="similarity">
    <text evidence="1">Belongs to the AfsR/DnrI/RedD regulatory family.</text>
</comment>
<dbReference type="InterPro" id="IPR002182">
    <property type="entry name" value="NB-ARC"/>
</dbReference>
<comment type="caution">
    <text evidence="7">The sequence shown here is derived from an EMBL/GenBank/DDBJ whole genome shotgun (WGS) entry which is preliminary data.</text>
</comment>
<evidence type="ECO:0000256" key="3">
    <source>
        <dbReference type="ARBA" id="ARBA00023125"/>
    </source>
</evidence>